<dbReference type="PANTHER" id="PTHR48112">
    <property type="entry name" value="HIGH MOBILITY GROUP PROTEIN DSP1"/>
    <property type="match status" value="1"/>
</dbReference>
<dbReference type="AlphaFoldDB" id="A2E233"/>
<dbReference type="SMR" id="A2E233"/>
<organism evidence="5 6">
    <name type="scientific">Trichomonas vaginalis (strain ATCC PRA-98 / G3)</name>
    <dbReference type="NCBI Taxonomy" id="412133"/>
    <lineage>
        <taxon>Eukaryota</taxon>
        <taxon>Metamonada</taxon>
        <taxon>Parabasalia</taxon>
        <taxon>Trichomonadida</taxon>
        <taxon>Trichomonadidae</taxon>
        <taxon>Trichomonas</taxon>
    </lineage>
</organism>
<dbReference type="GO" id="GO:0001228">
    <property type="term" value="F:DNA-binding transcription activator activity, RNA polymerase II-specific"/>
    <property type="evidence" value="ECO:0000318"/>
    <property type="project" value="GO_Central"/>
</dbReference>
<dbReference type="EMBL" id="DS113288">
    <property type="protein sequence ID" value="EAY13247.1"/>
    <property type="molecule type" value="Genomic_DNA"/>
</dbReference>
<evidence type="ECO:0000256" key="2">
    <source>
        <dbReference type="PROSITE-ProRule" id="PRU00267"/>
    </source>
</evidence>
<dbReference type="STRING" id="5722.A2E233"/>
<evidence type="ECO:0000313" key="6">
    <source>
        <dbReference type="Proteomes" id="UP000001542"/>
    </source>
</evidence>
<protein>
    <submittedName>
        <fullName evidence="5">HMG box family protein</fullName>
    </submittedName>
</protein>
<dbReference type="SUPFAM" id="SSF47095">
    <property type="entry name" value="HMG-box"/>
    <property type="match status" value="1"/>
</dbReference>
<dbReference type="InterPro" id="IPR050342">
    <property type="entry name" value="HMGB"/>
</dbReference>
<dbReference type="CDD" id="cd00084">
    <property type="entry name" value="HMG-box_SF"/>
    <property type="match status" value="1"/>
</dbReference>
<dbReference type="GO" id="GO:0000978">
    <property type="term" value="F:RNA polymerase II cis-regulatory region sequence-specific DNA binding"/>
    <property type="evidence" value="ECO:0000318"/>
    <property type="project" value="GO_Central"/>
</dbReference>
<dbReference type="SMART" id="SM00398">
    <property type="entry name" value="HMG"/>
    <property type="match status" value="1"/>
</dbReference>
<dbReference type="RefSeq" id="XP_001325470.1">
    <property type="nucleotide sequence ID" value="XM_001325435.1"/>
</dbReference>
<dbReference type="KEGG" id="tva:4771223"/>
<reference evidence="5" key="2">
    <citation type="journal article" date="2007" name="Science">
        <title>Draft genome sequence of the sexually transmitted pathogen Trichomonas vaginalis.</title>
        <authorList>
            <person name="Carlton J.M."/>
            <person name="Hirt R.P."/>
            <person name="Silva J.C."/>
            <person name="Delcher A.L."/>
            <person name="Schatz M."/>
            <person name="Zhao Q."/>
            <person name="Wortman J.R."/>
            <person name="Bidwell S.L."/>
            <person name="Alsmark U.C.M."/>
            <person name="Besteiro S."/>
            <person name="Sicheritz-Ponten T."/>
            <person name="Noel C.J."/>
            <person name="Dacks J.B."/>
            <person name="Foster P.G."/>
            <person name="Simillion C."/>
            <person name="Van de Peer Y."/>
            <person name="Miranda-Saavedra D."/>
            <person name="Barton G.J."/>
            <person name="Westrop G.D."/>
            <person name="Mueller S."/>
            <person name="Dessi D."/>
            <person name="Fiori P.L."/>
            <person name="Ren Q."/>
            <person name="Paulsen I."/>
            <person name="Zhang H."/>
            <person name="Bastida-Corcuera F.D."/>
            <person name="Simoes-Barbosa A."/>
            <person name="Brown M.T."/>
            <person name="Hayes R.D."/>
            <person name="Mukherjee M."/>
            <person name="Okumura C.Y."/>
            <person name="Schneider R."/>
            <person name="Smith A.J."/>
            <person name="Vanacova S."/>
            <person name="Villalvazo M."/>
            <person name="Haas B.J."/>
            <person name="Pertea M."/>
            <person name="Feldblyum T.V."/>
            <person name="Utterback T.R."/>
            <person name="Shu C.L."/>
            <person name="Osoegawa K."/>
            <person name="de Jong P.J."/>
            <person name="Hrdy I."/>
            <person name="Horvathova L."/>
            <person name="Zubacova Z."/>
            <person name="Dolezal P."/>
            <person name="Malik S.B."/>
            <person name="Logsdon J.M. Jr."/>
            <person name="Henze K."/>
            <person name="Gupta A."/>
            <person name="Wang C.C."/>
            <person name="Dunne R.L."/>
            <person name="Upcroft J.A."/>
            <person name="Upcroft P."/>
            <person name="White O."/>
            <person name="Salzberg S.L."/>
            <person name="Tang P."/>
            <person name="Chiu C.-H."/>
            <person name="Lee Y.-S."/>
            <person name="Embley T.M."/>
            <person name="Coombs G.H."/>
            <person name="Mottram J.C."/>
            <person name="Tachezy J."/>
            <person name="Fraser-Liggett C.M."/>
            <person name="Johnson P.J."/>
        </authorList>
    </citation>
    <scope>NUCLEOTIDE SEQUENCE [LARGE SCALE GENOMIC DNA]</scope>
    <source>
        <strain evidence="5">G3</strain>
    </source>
</reference>
<dbReference type="Proteomes" id="UP000001542">
    <property type="component" value="Unassembled WGS sequence"/>
</dbReference>
<dbReference type="InterPro" id="IPR009071">
    <property type="entry name" value="HMG_box_dom"/>
</dbReference>
<dbReference type="GO" id="GO:0045944">
    <property type="term" value="P:positive regulation of transcription by RNA polymerase II"/>
    <property type="evidence" value="ECO:0000318"/>
    <property type="project" value="GO_Central"/>
</dbReference>
<dbReference type="GO" id="GO:0030154">
    <property type="term" value="P:cell differentiation"/>
    <property type="evidence" value="ECO:0000318"/>
    <property type="project" value="GO_Central"/>
</dbReference>
<dbReference type="VEuPathDB" id="TrichDB:TVAG_463800"/>
<sequence>MDFDPPTLDEPIRSLMPAQIQQQPPPPKPKRPPNAYNLYYLEMQPKMKAENPLIGGNDVSKLIGQQWGALSDEQKKPYIEKANEIREQFRRENPNWHYEKSSEKKQSKRNKKMTLSNMFYDFHETNQQQQFENEATNNLFLIGATALAQYILSRKDLQDDVANFIKNQKGDANISFESDQHFDLPQ</sequence>
<dbReference type="PRINTS" id="PR00886">
    <property type="entry name" value="HIGHMOBLTY12"/>
</dbReference>
<accession>A2E233</accession>
<evidence type="ECO:0000256" key="1">
    <source>
        <dbReference type="ARBA" id="ARBA00023125"/>
    </source>
</evidence>
<keyword evidence="6" id="KW-1185">Reference proteome</keyword>
<dbReference type="InterPro" id="IPR036910">
    <property type="entry name" value="HMG_box_dom_sf"/>
</dbReference>
<dbReference type="PANTHER" id="PTHR48112:SF22">
    <property type="entry name" value="MITOCHONDRIAL TRANSCRIPTION FACTOR A, ISOFORM B"/>
    <property type="match status" value="1"/>
</dbReference>
<gene>
    <name evidence="5" type="ORF">TVAG_463800</name>
</gene>
<dbReference type="GO" id="GO:0005634">
    <property type="term" value="C:nucleus"/>
    <property type="evidence" value="ECO:0000318"/>
    <property type="project" value="GO_Central"/>
</dbReference>
<dbReference type="FunCoup" id="A2E233">
    <property type="interactions" value="2"/>
</dbReference>
<keyword evidence="2" id="KW-0539">Nucleus</keyword>
<dbReference type="VEuPathDB" id="TrichDB:TVAGG3_1049040"/>
<dbReference type="PROSITE" id="PS50118">
    <property type="entry name" value="HMG_BOX_2"/>
    <property type="match status" value="1"/>
</dbReference>
<feature type="DNA-binding region" description="HMG box" evidence="2">
    <location>
        <begin position="29"/>
        <end position="97"/>
    </location>
</feature>
<evidence type="ECO:0000259" key="4">
    <source>
        <dbReference type="PROSITE" id="PS50118"/>
    </source>
</evidence>
<dbReference type="Gene3D" id="1.10.30.10">
    <property type="entry name" value="High mobility group box domain"/>
    <property type="match status" value="1"/>
</dbReference>
<evidence type="ECO:0000256" key="3">
    <source>
        <dbReference type="SAM" id="MobiDB-lite"/>
    </source>
</evidence>
<dbReference type="Pfam" id="PF09011">
    <property type="entry name" value="HMG_box_2"/>
    <property type="match status" value="1"/>
</dbReference>
<evidence type="ECO:0000313" key="5">
    <source>
        <dbReference type="EMBL" id="EAY13247.1"/>
    </source>
</evidence>
<dbReference type="OrthoDB" id="1919336at2759"/>
<dbReference type="eggNOG" id="KOG0381">
    <property type="taxonomic scope" value="Eukaryota"/>
</dbReference>
<keyword evidence="1 2" id="KW-0238">DNA-binding</keyword>
<reference evidence="5" key="1">
    <citation type="submission" date="2006-10" db="EMBL/GenBank/DDBJ databases">
        <authorList>
            <person name="Amadeo P."/>
            <person name="Zhao Q."/>
            <person name="Wortman J."/>
            <person name="Fraser-Liggett C."/>
            <person name="Carlton J."/>
        </authorList>
    </citation>
    <scope>NUCLEOTIDE SEQUENCE</scope>
    <source>
        <strain evidence="5">G3</strain>
    </source>
</reference>
<dbReference type="InParanoid" id="A2E233"/>
<proteinExistence type="predicted"/>
<feature type="domain" description="HMG box" evidence="4">
    <location>
        <begin position="29"/>
        <end position="97"/>
    </location>
</feature>
<name>A2E233_TRIV3</name>
<feature type="region of interest" description="Disordered" evidence="3">
    <location>
        <begin position="1"/>
        <end position="35"/>
    </location>
</feature>